<sequence>MAVKVSYSQSFIELMKSLSTQELKTIGDFITMLKASGFTSLPGRNKPSTGVSENHARRLQLIQYAIENNLWHYHVGHKVYDQKKPFGDWTSSHVVHYQNENCQSARFVHYDSHPPMKLPAANTLK</sequence>
<comment type="caution">
    <text evidence="1">The sequence shown here is derived from an EMBL/GenBank/DDBJ whole genome shotgun (WGS) entry which is preliminary data.</text>
</comment>
<evidence type="ECO:0000313" key="2">
    <source>
        <dbReference type="Proteomes" id="UP000739284"/>
    </source>
</evidence>
<name>A0ABS6LAK8_9GAMM</name>
<dbReference type="EMBL" id="JAFMOY010000084">
    <property type="protein sequence ID" value="MBU9843559.1"/>
    <property type="molecule type" value="Genomic_DNA"/>
</dbReference>
<proteinExistence type="predicted"/>
<dbReference type="RefSeq" id="WP_217147621.1">
    <property type="nucleotide sequence ID" value="NZ_JAFMOY010000084.1"/>
</dbReference>
<reference evidence="1 2" key="1">
    <citation type="submission" date="2021-03" db="EMBL/GenBank/DDBJ databases">
        <title>Five novel Rahnella species.</title>
        <authorList>
            <person name="Brady C."/>
            <person name="Asselin J."/>
            <person name="Beer S."/>
            <person name="Bruberg M.B."/>
            <person name="Crampton B."/>
            <person name="Venter S."/>
            <person name="Arnold D."/>
            <person name="Denman S."/>
        </authorList>
    </citation>
    <scope>NUCLEOTIDE SEQUENCE [LARGE SCALE GENOMIC DNA]</scope>
    <source>
        <strain evidence="1 2">FRB 231</strain>
    </source>
</reference>
<gene>
    <name evidence="1" type="ORF">J1784_00630</name>
</gene>
<protein>
    <submittedName>
        <fullName evidence="1">Uncharacterized protein</fullName>
    </submittedName>
</protein>
<dbReference type="Proteomes" id="UP000739284">
    <property type="component" value="Unassembled WGS sequence"/>
</dbReference>
<accession>A0ABS6LAK8</accession>
<evidence type="ECO:0000313" key="1">
    <source>
        <dbReference type="EMBL" id="MBU9843559.1"/>
    </source>
</evidence>
<organism evidence="1 2">
    <name type="scientific">Rahnella ecdela</name>
    <dbReference type="NCBI Taxonomy" id="2816250"/>
    <lineage>
        <taxon>Bacteria</taxon>
        <taxon>Pseudomonadati</taxon>
        <taxon>Pseudomonadota</taxon>
        <taxon>Gammaproteobacteria</taxon>
        <taxon>Enterobacterales</taxon>
        <taxon>Yersiniaceae</taxon>
        <taxon>Rahnella</taxon>
    </lineage>
</organism>
<keyword evidence="2" id="KW-1185">Reference proteome</keyword>